<reference evidence="9 10" key="1">
    <citation type="journal article" date="2016" name="Nat. Commun.">
        <title>Thousands of microbial genomes shed light on interconnected biogeochemical processes in an aquifer system.</title>
        <authorList>
            <person name="Anantharaman K."/>
            <person name="Brown C.T."/>
            <person name="Hug L.A."/>
            <person name="Sharon I."/>
            <person name="Castelle C.J."/>
            <person name="Probst A.J."/>
            <person name="Thomas B.C."/>
            <person name="Singh A."/>
            <person name="Wilkins M.J."/>
            <person name="Karaoz U."/>
            <person name="Brodie E.L."/>
            <person name="Williams K.H."/>
            <person name="Hubbard S.S."/>
            <person name="Banfield J.F."/>
        </authorList>
    </citation>
    <scope>NUCLEOTIDE SEQUENCE [LARGE SCALE GENOMIC DNA]</scope>
</reference>
<proteinExistence type="inferred from homology"/>
<evidence type="ECO:0000256" key="3">
    <source>
        <dbReference type="ARBA" id="ARBA00018111"/>
    </source>
</evidence>
<evidence type="ECO:0000259" key="6">
    <source>
        <dbReference type="Pfam" id="PF02631"/>
    </source>
</evidence>
<evidence type="ECO:0000259" key="7">
    <source>
        <dbReference type="Pfam" id="PF21981"/>
    </source>
</evidence>
<sequence length="217" mass="25180">MPQITAIEPQKKKDRFNVYIDGRFAFGIDENVLVKNRLKINQQLTGDQVQNLIKETILGKFTDQALRFLSYRPRSKKEVVDYLVKKISQNESVKYDRARESPLIAKIIAKLTRYGYLNDLEFALWWFSARTKSKPKGPALIKAELVKKGIDKDTIENILPGQVDQVGFAKKAVEKKLKKWHGLPGLEFKKKFYSYLAGRGFDFDTIKETFAFLTKRR</sequence>
<dbReference type="Gene3D" id="1.10.10.10">
    <property type="entry name" value="Winged helix-like DNA-binding domain superfamily/Winged helix DNA-binding domain"/>
    <property type="match status" value="3"/>
</dbReference>
<dbReference type="AlphaFoldDB" id="A0A1F5H6L5"/>
<dbReference type="Pfam" id="PF21981">
    <property type="entry name" value="RecX_HTH3"/>
    <property type="match status" value="1"/>
</dbReference>
<evidence type="ECO:0000256" key="4">
    <source>
        <dbReference type="ARBA" id="ARBA00022490"/>
    </source>
</evidence>
<dbReference type="InterPro" id="IPR053926">
    <property type="entry name" value="RecX_HTH_1st"/>
</dbReference>
<dbReference type="Pfam" id="PF21982">
    <property type="entry name" value="RecX_HTH1"/>
    <property type="match status" value="1"/>
</dbReference>
<feature type="domain" description="RecX third three-helical" evidence="7">
    <location>
        <begin position="169"/>
        <end position="208"/>
    </location>
</feature>
<evidence type="ECO:0000256" key="5">
    <source>
        <dbReference type="HAMAP-Rule" id="MF_01114"/>
    </source>
</evidence>
<feature type="domain" description="RecX first three-helical" evidence="8">
    <location>
        <begin position="64"/>
        <end position="86"/>
    </location>
</feature>
<dbReference type="InterPro" id="IPR053925">
    <property type="entry name" value="RecX_HTH_3rd"/>
</dbReference>
<dbReference type="PANTHER" id="PTHR33602">
    <property type="entry name" value="REGULATORY PROTEIN RECX FAMILY PROTEIN"/>
    <property type="match status" value="1"/>
</dbReference>
<dbReference type="GO" id="GO:0005737">
    <property type="term" value="C:cytoplasm"/>
    <property type="evidence" value="ECO:0007669"/>
    <property type="project" value="UniProtKB-SubCell"/>
</dbReference>
<keyword evidence="4 5" id="KW-0963">Cytoplasm</keyword>
<evidence type="ECO:0000259" key="8">
    <source>
        <dbReference type="Pfam" id="PF21982"/>
    </source>
</evidence>
<accession>A0A1F5H6L5</accession>
<dbReference type="InterPro" id="IPR036388">
    <property type="entry name" value="WH-like_DNA-bd_sf"/>
</dbReference>
<comment type="function">
    <text evidence="5">Modulates RecA activity.</text>
</comment>
<comment type="similarity">
    <text evidence="2 5">Belongs to the RecX family.</text>
</comment>
<dbReference type="Pfam" id="PF02631">
    <property type="entry name" value="RecX_HTH2"/>
    <property type="match status" value="1"/>
</dbReference>
<dbReference type="PANTHER" id="PTHR33602:SF1">
    <property type="entry name" value="REGULATORY PROTEIN RECX FAMILY PROTEIN"/>
    <property type="match status" value="1"/>
</dbReference>
<protein>
    <recommendedName>
        <fullName evidence="3 5">Regulatory protein RecX</fullName>
    </recommendedName>
</protein>
<name>A0A1F5H6L5_9BACT</name>
<evidence type="ECO:0000256" key="2">
    <source>
        <dbReference type="ARBA" id="ARBA00009695"/>
    </source>
</evidence>
<comment type="subcellular location">
    <subcellularLocation>
        <location evidence="1 5">Cytoplasm</location>
    </subcellularLocation>
</comment>
<dbReference type="InterPro" id="IPR053924">
    <property type="entry name" value="RecX_HTH_2nd"/>
</dbReference>
<dbReference type="InterPro" id="IPR003783">
    <property type="entry name" value="Regulatory_RecX"/>
</dbReference>
<dbReference type="EMBL" id="MFBT01000010">
    <property type="protein sequence ID" value="OGD99760.1"/>
    <property type="molecule type" value="Genomic_DNA"/>
</dbReference>
<dbReference type="HAMAP" id="MF_01114">
    <property type="entry name" value="RecX"/>
    <property type="match status" value="1"/>
</dbReference>
<feature type="domain" description="RecX second three-helical" evidence="6">
    <location>
        <begin position="118"/>
        <end position="157"/>
    </location>
</feature>
<organism evidence="9 10">
    <name type="scientific">Candidatus Curtissbacteria bacterium RIFCSPLOWO2_01_FULL_42_50</name>
    <dbReference type="NCBI Taxonomy" id="1797730"/>
    <lineage>
        <taxon>Bacteria</taxon>
        <taxon>Candidatus Curtissiibacteriota</taxon>
    </lineage>
</organism>
<gene>
    <name evidence="5" type="primary">recX</name>
    <name evidence="9" type="ORF">A3B54_01030</name>
</gene>
<comment type="caution">
    <text evidence="9">The sequence shown here is derived from an EMBL/GenBank/DDBJ whole genome shotgun (WGS) entry which is preliminary data.</text>
</comment>
<dbReference type="GO" id="GO:0006282">
    <property type="term" value="P:regulation of DNA repair"/>
    <property type="evidence" value="ECO:0007669"/>
    <property type="project" value="UniProtKB-UniRule"/>
</dbReference>
<evidence type="ECO:0000256" key="1">
    <source>
        <dbReference type="ARBA" id="ARBA00004496"/>
    </source>
</evidence>
<dbReference type="Proteomes" id="UP000177039">
    <property type="component" value="Unassembled WGS sequence"/>
</dbReference>
<evidence type="ECO:0000313" key="9">
    <source>
        <dbReference type="EMBL" id="OGD99760.1"/>
    </source>
</evidence>
<evidence type="ECO:0000313" key="10">
    <source>
        <dbReference type="Proteomes" id="UP000177039"/>
    </source>
</evidence>